<gene>
    <name evidence="2" type="ORF">PMAYCL1PPCAC_26007</name>
</gene>
<feature type="signal peptide" evidence="1">
    <location>
        <begin position="1"/>
        <end position="17"/>
    </location>
</feature>
<comment type="caution">
    <text evidence="2">The sequence shown here is derived from an EMBL/GenBank/DDBJ whole genome shotgun (WGS) entry which is preliminary data.</text>
</comment>
<dbReference type="EMBL" id="BTRK01000005">
    <property type="protein sequence ID" value="GMR55812.1"/>
    <property type="molecule type" value="Genomic_DNA"/>
</dbReference>
<accession>A0AAN5I7U0</accession>
<dbReference type="Proteomes" id="UP001328107">
    <property type="component" value="Unassembled WGS sequence"/>
</dbReference>
<sequence>MIRLLLTLFLLLAVASAIACDGSASSGPCISNECLGGQSCGIANQWCCPNACICKYDICHSSSIVFLVTAQSIRVALSSPRTHILHGMLPFMCESLHRPSTGCSSNAFAPTPKYSMPQTWWPRDNSLCYPLPVQPPIRPFILSFSNLIHPDWQT</sequence>
<evidence type="ECO:0000256" key="1">
    <source>
        <dbReference type="SAM" id="SignalP"/>
    </source>
</evidence>
<keyword evidence="1" id="KW-0732">Signal</keyword>
<reference evidence="3" key="1">
    <citation type="submission" date="2022-10" db="EMBL/GenBank/DDBJ databases">
        <title>Genome assembly of Pristionchus species.</title>
        <authorList>
            <person name="Yoshida K."/>
            <person name="Sommer R.J."/>
        </authorList>
    </citation>
    <scope>NUCLEOTIDE SEQUENCE [LARGE SCALE GENOMIC DNA]</scope>
    <source>
        <strain evidence="3">RS5460</strain>
    </source>
</reference>
<feature type="chain" id="PRO_5042963025" evidence="1">
    <location>
        <begin position="18"/>
        <end position="154"/>
    </location>
</feature>
<name>A0AAN5I7U0_9BILA</name>
<proteinExistence type="predicted"/>
<keyword evidence="3" id="KW-1185">Reference proteome</keyword>
<evidence type="ECO:0000313" key="3">
    <source>
        <dbReference type="Proteomes" id="UP001328107"/>
    </source>
</evidence>
<protein>
    <submittedName>
        <fullName evidence="2">Uncharacterized protein</fullName>
    </submittedName>
</protein>
<dbReference type="PROSITE" id="PS51257">
    <property type="entry name" value="PROKAR_LIPOPROTEIN"/>
    <property type="match status" value="1"/>
</dbReference>
<evidence type="ECO:0000313" key="2">
    <source>
        <dbReference type="EMBL" id="GMR55812.1"/>
    </source>
</evidence>
<organism evidence="2 3">
    <name type="scientific">Pristionchus mayeri</name>
    <dbReference type="NCBI Taxonomy" id="1317129"/>
    <lineage>
        <taxon>Eukaryota</taxon>
        <taxon>Metazoa</taxon>
        <taxon>Ecdysozoa</taxon>
        <taxon>Nematoda</taxon>
        <taxon>Chromadorea</taxon>
        <taxon>Rhabditida</taxon>
        <taxon>Rhabditina</taxon>
        <taxon>Diplogasteromorpha</taxon>
        <taxon>Diplogasteroidea</taxon>
        <taxon>Neodiplogasteridae</taxon>
        <taxon>Pristionchus</taxon>
    </lineage>
</organism>
<dbReference type="AlphaFoldDB" id="A0AAN5I7U0"/>